<evidence type="ECO:0000256" key="4">
    <source>
        <dbReference type="ARBA" id="ARBA00022454"/>
    </source>
</evidence>
<dbReference type="Pfam" id="PF12922">
    <property type="entry name" value="Cnd1_N"/>
    <property type="match status" value="1"/>
</dbReference>
<evidence type="ECO:0000259" key="13">
    <source>
        <dbReference type="Pfam" id="PF12922"/>
    </source>
</evidence>
<name>A0A2N5USA9_9BASI</name>
<evidence type="ECO:0000256" key="8">
    <source>
        <dbReference type="ARBA" id="ARBA00023242"/>
    </source>
</evidence>
<evidence type="ECO:0000259" key="12">
    <source>
        <dbReference type="Pfam" id="PF12717"/>
    </source>
</evidence>
<feature type="region of interest" description="Disordered" evidence="11">
    <location>
        <begin position="522"/>
        <end position="584"/>
    </location>
</feature>
<feature type="compositionally biased region" description="Basic and acidic residues" evidence="11">
    <location>
        <begin position="1410"/>
        <end position="1419"/>
    </location>
</feature>
<evidence type="ECO:0000256" key="5">
    <source>
        <dbReference type="ARBA" id="ARBA00022618"/>
    </source>
</evidence>
<dbReference type="GO" id="GO:0007076">
    <property type="term" value="P:mitotic chromosome condensation"/>
    <property type="evidence" value="ECO:0007669"/>
    <property type="project" value="InterPro"/>
</dbReference>
<feature type="region of interest" description="Disordered" evidence="11">
    <location>
        <begin position="1364"/>
        <end position="1455"/>
    </location>
</feature>
<feature type="compositionally biased region" description="Polar residues" evidence="11">
    <location>
        <begin position="939"/>
        <end position="958"/>
    </location>
</feature>
<evidence type="ECO:0000256" key="11">
    <source>
        <dbReference type="SAM" id="MobiDB-lite"/>
    </source>
</evidence>
<gene>
    <name evidence="16" type="ORF">PCANC_14096</name>
    <name evidence="14" type="ORF">PCANC_15326</name>
    <name evidence="15" type="ORF">PCASD_08342</name>
</gene>
<keyword evidence="6 10" id="KW-0498">Mitosis</keyword>
<evidence type="ECO:0000256" key="10">
    <source>
        <dbReference type="PIRNR" id="PIRNR017127"/>
    </source>
</evidence>
<keyword evidence="4" id="KW-0158">Chromosome</keyword>
<dbReference type="GO" id="GO:0010032">
    <property type="term" value="P:meiotic chromosome condensation"/>
    <property type="evidence" value="ECO:0007669"/>
    <property type="project" value="TreeGrafter"/>
</dbReference>
<dbReference type="InterPro" id="IPR007673">
    <property type="entry name" value="Condensin_cplx_su1"/>
</dbReference>
<evidence type="ECO:0000313" key="17">
    <source>
        <dbReference type="Proteomes" id="UP000235388"/>
    </source>
</evidence>
<evidence type="ECO:0000256" key="6">
    <source>
        <dbReference type="ARBA" id="ARBA00022776"/>
    </source>
</evidence>
<dbReference type="EMBL" id="PGCJ01000076">
    <property type="protein sequence ID" value="PLW52671.1"/>
    <property type="molecule type" value="Genomic_DNA"/>
</dbReference>
<evidence type="ECO:0000313" key="18">
    <source>
        <dbReference type="Proteomes" id="UP000235392"/>
    </source>
</evidence>
<keyword evidence="7 10" id="KW-0226">DNA condensation</keyword>
<comment type="subcellular location">
    <subcellularLocation>
        <location evidence="2">Chromosome</location>
    </subcellularLocation>
    <subcellularLocation>
        <location evidence="1">Nucleus</location>
    </subcellularLocation>
</comment>
<feature type="compositionally biased region" description="Basic residues" evidence="11">
    <location>
        <begin position="151"/>
        <end position="161"/>
    </location>
</feature>
<feature type="compositionally biased region" description="Basic and acidic residues" evidence="11">
    <location>
        <begin position="548"/>
        <end position="565"/>
    </location>
</feature>
<feature type="region of interest" description="Disordered" evidence="11">
    <location>
        <begin position="359"/>
        <end position="395"/>
    </location>
</feature>
<dbReference type="GO" id="GO:0005634">
    <property type="term" value="C:nucleus"/>
    <property type="evidence" value="ECO:0007669"/>
    <property type="project" value="UniProtKB-SubCell"/>
</dbReference>
<keyword evidence="8" id="KW-0539">Nucleus</keyword>
<feature type="compositionally biased region" description="Basic residues" evidence="11">
    <location>
        <begin position="1371"/>
        <end position="1384"/>
    </location>
</feature>
<evidence type="ECO:0000256" key="9">
    <source>
        <dbReference type="ARBA" id="ARBA00023306"/>
    </source>
</evidence>
<dbReference type="OrthoDB" id="436262at2759"/>
<keyword evidence="17" id="KW-1185">Reference proteome</keyword>
<dbReference type="EMBL" id="PGCI01000099">
    <property type="protein sequence ID" value="PLW40651.1"/>
    <property type="molecule type" value="Genomic_DNA"/>
</dbReference>
<accession>A0A2N5USA9</accession>
<evidence type="ECO:0000313" key="15">
    <source>
        <dbReference type="EMBL" id="PLW40651.1"/>
    </source>
</evidence>
<comment type="caution">
    <text evidence="15">The sequence shown here is derived from an EMBL/GenBank/DDBJ whole genome shotgun (WGS) entry which is preliminary data.</text>
</comment>
<dbReference type="Gene3D" id="1.25.10.10">
    <property type="entry name" value="Leucine-rich Repeat Variant"/>
    <property type="match status" value="2"/>
</dbReference>
<feature type="domain" description="Condensin complex subunit 1 C-terminal" evidence="12">
    <location>
        <begin position="1133"/>
        <end position="1294"/>
    </location>
</feature>
<comment type="similarity">
    <text evidence="3 10">Belongs to the CND1 (condensin subunit 1) family.</text>
</comment>
<comment type="function">
    <text evidence="10">Regulatory subunit of the condensin complex, a complex required for conversion of interphase chromatin into mitotic-like condense chromosomes. The condensin complex probably introduces positive supercoils into relaxed DNA in the presence of type I topoisomerases and converts nicked DNA into positive knotted forms in the presence of type II topoisomerases.</text>
</comment>
<feature type="region of interest" description="Disordered" evidence="11">
    <location>
        <begin position="939"/>
        <end position="974"/>
    </location>
</feature>
<feature type="compositionally biased region" description="Polar residues" evidence="11">
    <location>
        <begin position="531"/>
        <end position="540"/>
    </location>
</feature>
<dbReference type="GO" id="GO:0000779">
    <property type="term" value="C:condensed chromosome, centromeric region"/>
    <property type="evidence" value="ECO:0007669"/>
    <property type="project" value="TreeGrafter"/>
</dbReference>
<evidence type="ECO:0000256" key="2">
    <source>
        <dbReference type="ARBA" id="ARBA00004286"/>
    </source>
</evidence>
<dbReference type="InterPro" id="IPR026971">
    <property type="entry name" value="CND1/NCAPD3"/>
</dbReference>
<dbReference type="GO" id="GO:0042393">
    <property type="term" value="F:histone binding"/>
    <property type="evidence" value="ECO:0007669"/>
    <property type="project" value="TreeGrafter"/>
</dbReference>
<feature type="compositionally biased region" description="Polar residues" evidence="11">
    <location>
        <begin position="1420"/>
        <end position="1442"/>
    </location>
</feature>
<dbReference type="GO" id="GO:0000796">
    <property type="term" value="C:condensin complex"/>
    <property type="evidence" value="ECO:0007669"/>
    <property type="project" value="TreeGrafter"/>
</dbReference>
<reference evidence="17 18" key="1">
    <citation type="submission" date="2017-11" db="EMBL/GenBank/DDBJ databases">
        <title>De novo assembly and phasing of dikaryotic genomes from two isolates of Puccinia coronata f. sp. avenae, the causal agent of oat crown rust.</title>
        <authorList>
            <person name="Miller M.E."/>
            <person name="Zhang Y."/>
            <person name="Omidvar V."/>
            <person name="Sperschneider J."/>
            <person name="Schwessinger B."/>
            <person name="Raley C."/>
            <person name="Palmer J.M."/>
            <person name="Garnica D."/>
            <person name="Upadhyaya N."/>
            <person name="Rathjen J."/>
            <person name="Taylor J.M."/>
            <person name="Park R.F."/>
            <person name="Dodds P.N."/>
            <person name="Hirsch C.D."/>
            <person name="Kianian S.F."/>
            <person name="Figueroa M."/>
        </authorList>
    </citation>
    <scope>NUCLEOTIDE SEQUENCE [LARGE SCALE GENOMIC DNA]</scope>
    <source>
        <strain evidence="14">12NC29</strain>
        <strain evidence="15">12SD80</strain>
    </source>
</reference>
<evidence type="ECO:0000313" key="14">
    <source>
        <dbReference type="EMBL" id="PLW17883.1"/>
    </source>
</evidence>
<dbReference type="InterPro" id="IPR016024">
    <property type="entry name" value="ARM-type_fold"/>
</dbReference>
<keyword evidence="9 10" id="KW-0131">Cell cycle</keyword>
<proteinExistence type="inferred from homology"/>
<dbReference type="InterPro" id="IPR032682">
    <property type="entry name" value="Cnd1_C"/>
</dbReference>
<organism evidence="15 18">
    <name type="scientific">Puccinia coronata f. sp. avenae</name>
    <dbReference type="NCBI Taxonomy" id="200324"/>
    <lineage>
        <taxon>Eukaryota</taxon>
        <taxon>Fungi</taxon>
        <taxon>Dikarya</taxon>
        <taxon>Basidiomycota</taxon>
        <taxon>Pucciniomycotina</taxon>
        <taxon>Pucciniomycetes</taxon>
        <taxon>Pucciniales</taxon>
        <taxon>Pucciniaceae</taxon>
        <taxon>Puccinia</taxon>
    </lineage>
</organism>
<evidence type="ECO:0000256" key="3">
    <source>
        <dbReference type="ARBA" id="ARBA00009606"/>
    </source>
</evidence>
<keyword evidence="5 10" id="KW-0132">Cell division</keyword>
<protein>
    <recommendedName>
        <fullName evidence="10">Condensin complex subunit 1</fullName>
    </recommendedName>
</protein>
<dbReference type="Proteomes" id="UP000235388">
    <property type="component" value="Unassembled WGS sequence"/>
</dbReference>
<feature type="compositionally biased region" description="Polar residues" evidence="11">
    <location>
        <begin position="162"/>
        <end position="172"/>
    </location>
</feature>
<dbReference type="PIRSF" id="PIRSF017127">
    <property type="entry name" value="Condensin_D2"/>
    <property type="match status" value="1"/>
</dbReference>
<evidence type="ECO:0000313" key="16">
    <source>
        <dbReference type="EMBL" id="PLW52671.1"/>
    </source>
</evidence>
<feature type="domain" description="Condensin complex subunit 1 N-terminal" evidence="13">
    <location>
        <begin position="75"/>
        <end position="249"/>
    </location>
</feature>
<evidence type="ECO:0000256" key="1">
    <source>
        <dbReference type="ARBA" id="ARBA00004123"/>
    </source>
</evidence>
<dbReference type="SUPFAM" id="SSF48371">
    <property type="entry name" value="ARM repeat"/>
    <property type="match status" value="1"/>
</dbReference>
<evidence type="ECO:0000256" key="7">
    <source>
        <dbReference type="ARBA" id="ARBA00023067"/>
    </source>
</evidence>
<dbReference type="Proteomes" id="UP000235392">
    <property type="component" value="Unassembled WGS sequence"/>
</dbReference>
<dbReference type="EMBL" id="PGCJ01000841">
    <property type="protein sequence ID" value="PLW17883.1"/>
    <property type="molecule type" value="Genomic_DNA"/>
</dbReference>
<dbReference type="InterPro" id="IPR011989">
    <property type="entry name" value="ARM-like"/>
</dbReference>
<dbReference type="PANTHER" id="PTHR14222:SF2">
    <property type="entry name" value="CONDENSIN COMPLEX SUBUNIT 1"/>
    <property type="match status" value="1"/>
</dbReference>
<dbReference type="PANTHER" id="PTHR14222">
    <property type="entry name" value="CONDENSIN"/>
    <property type="match status" value="1"/>
</dbReference>
<feature type="region of interest" description="Disordered" evidence="11">
    <location>
        <begin position="1013"/>
        <end position="1041"/>
    </location>
</feature>
<feature type="region of interest" description="Disordered" evidence="11">
    <location>
        <begin position="137"/>
        <end position="172"/>
    </location>
</feature>
<sequence>MSSSWNLSSALMGLLDTPEIENETDFESMSQSEIKGTVNNLVDRLTSSSEAIGDAEIFQKFQSLLKHALGIPQTALHSILDVLLFGFEAEVTSTLRDANPTDHTAYKSHRANLERYGFLLIWLVEICEKRRLTERGIEGHSNPNAADKAKSTKSRGPKSKSKQASSDKNAPFDWTNQIPDILNAMFKALSLKTEFIWPTSAERDAFVGCFTKPVYQVLEMKAFADNVAIRVPAFKVICTAAKSHGQAYSTQTSILQKLQYFDHLSEYMAELTHLLVETKDLPQIADSILREISSKTFSAQDTKGPRSFSRYLVKLTTLSPRLVFRQIVMLQKHLDSESYVMRICLLEVFGKLIEALSQDDDQQTQNPPQSNRNPNDPEEADQMANPSGGGGRDKEKQSQVVKLDGFFNLLFERFCDSNTFVRVKVVNIFEDILKLSVPFPKHRLRLAARALRSLEDKSSQVRKHCMTVLSRLIETHPYGVMHGGELEIGEWQARHDGIVKELSVLNLPGSGVDEEVRKIMEGEEPGGKDGTGTQDAQPNSEADDSNAEDERPRGENEYISDDHSNSHNGTKHSKTPRPSQADMDTAAVDQEAALSNYDHEVIMKLRLTKKYYSDAIQFIQILQSAIPCIEKLLASKVKSEVLEAIYFFKTAWNYKVQGAQDGIKRMLHLIWSTENSTVEETSKDAAAGNEDGPKEVKEIKGVRFALIDCYQELYFAPLVRQPEETVSAYANRNIARITRNMIELTYQATLAELTSLEELMGVMMERGYVHEDVIYKLWEVYSTSKDISKQQRRGAIIVLGMLAAPRPNVVADNLDKLVAIGLGPIGKGDLVLARYSCIALSRLGGSAKKVKGSLIDRNIRLPLDNPVFRKLADIIQTPTRSKEWFAMAEQALNTIYGLGDQPDLLCTEILQKMTSKCFEGVQEDQNPPDAMDLDEQTIPESQVDPQEIQTRTDSQPAETQRLPVGNPALSSSQGPRQLADAFALSQVIFLAGHVAVKHLVHLELVEREFKRRKAESDELKKKQNPRKAGQNEADKDMEGEELDQVAGNVEDDIGDVIAHAREKQLLFGSQSLLSVFAPMTVQICGLPAVYKNETLQTAAALSLGKFMCVSAEFCEKHLMLLFKILETSKSPSVRSNIIIALGDIAVCFATIMDQHSDGLYKGLTDSDLEVKKNTLMVLTHLILNGMIKVKGQLGEIAKCINDPEKRISDLAQLFFDELSKKDQNAIYNNLPDMISHLSVGKHAVDASLFQSVMDNIFKHLKKDKQSESIVEKLCQRFRLVSEVRQWQDIAYCLSLLQFKSEKSLKKLVDGLPSYQDKLYDSEVFKSFEDILTRVKANKWAKEHSDLIEFEKALRIQRDKGEEDINMENKVQKKQMINRKRRLKQNHQATSSTSRHQHHTQDHDDSDDEEAHYRGSERNETSNPRTKSQSRQTVTRPTRSTRQGTRRRDATPSSDE</sequence>
<dbReference type="Pfam" id="PF12717">
    <property type="entry name" value="Cnd1"/>
    <property type="match status" value="1"/>
</dbReference>
<dbReference type="STRING" id="200324.A0A2N5USA9"/>
<dbReference type="InterPro" id="IPR024324">
    <property type="entry name" value="Condensin_cplx_su1_N"/>
</dbReference>
<dbReference type="GO" id="GO:0051301">
    <property type="term" value="P:cell division"/>
    <property type="evidence" value="ECO:0007669"/>
    <property type="project" value="UniProtKB-KW"/>
</dbReference>